<dbReference type="Proteomes" id="UP001295469">
    <property type="component" value="Chromosome C08"/>
</dbReference>
<accession>A0A816V482</accession>
<feature type="region of interest" description="Disordered" evidence="1">
    <location>
        <begin position="1"/>
        <end position="29"/>
    </location>
</feature>
<gene>
    <name evidence="2" type="ORF">DARMORV10_C08P48760.1</name>
</gene>
<evidence type="ECO:0000313" key="2">
    <source>
        <dbReference type="EMBL" id="CAF2115980.1"/>
    </source>
</evidence>
<evidence type="ECO:0000256" key="1">
    <source>
        <dbReference type="SAM" id="MobiDB-lite"/>
    </source>
</evidence>
<proteinExistence type="predicted"/>
<organism evidence="2">
    <name type="scientific">Brassica napus</name>
    <name type="common">Rape</name>
    <dbReference type="NCBI Taxonomy" id="3708"/>
    <lineage>
        <taxon>Eukaryota</taxon>
        <taxon>Viridiplantae</taxon>
        <taxon>Streptophyta</taxon>
        <taxon>Embryophyta</taxon>
        <taxon>Tracheophyta</taxon>
        <taxon>Spermatophyta</taxon>
        <taxon>Magnoliopsida</taxon>
        <taxon>eudicotyledons</taxon>
        <taxon>Gunneridae</taxon>
        <taxon>Pentapetalae</taxon>
        <taxon>rosids</taxon>
        <taxon>malvids</taxon>
        <taxon>Brassicales</taxon>
        <taxon>Brassicaceae</taxon>
        <taxon>Brassiceae</taxon>
        <taxon>Brassica</taxon>
    </lineage>
</organism>
<name>A0A816V482_BRANA</name>
<reference evidence="2" key="1">
    <citation type="submission" date="2021-01" db="EMBL/GenBank/DDBJ databases">
        <authorList>
            <consortium name="Genoscope - CEA"/>
            <person name="William W."/>
        </authorList>
    </citation>
    <scope>NUCLEOTIDE SEQUENCE</scope>
</reference>
<protein>
    <submittedName>
        <fullName evidence="2">(rape) hypothetical protein</fullName>
    </submittedName>
</protein>
<dbReference type="EMBL" id="HG994372">
    <property type="protein sequence ID" value="CAF2115980.1"/>
    <property type="molecule type" value="Genomic_DNA"/>
</dbReference>
<dbReference type="AlphaFoldDB" id="A0A816V482"/>
<sequence length="80" mass="9121">MDLIQSYDGEAVSSSPDSSPPGILKPQSSAPEIYGYAVDYYFRVELRWRRGSKTTAFLFIYISPRAREQKWRTIEKKGGA</sequence>